<gene>
    <name evidence="10" type="ORF">ACFOWX_11700</name>
</gene>
<dbReference type="SMART" id="SM00382">
    <property type="entry name" value="AAA"/>
    <property type="match status" value="1"/>
</dbReference>
<dbReference type="InterPro" id="IPR004100">
    <property type="entry name" value="ATPase_F1/V1/A1_a/bsu_N"/>
</dbReference>
<dbReference type="Pfam" id="PF00006">
    <property type="entry name" value="ATP-synt_ab"/>
    <property type="match status" value="1"/>
</dbReference>
<dbReference type="Gene3D" id="3.40.50.12240">
    <property type="match status" value="1"/>
</dbReference>
<evidence type="ECO:0000256" key="6">
    <source>
        <dbReference type="ARBA" id="ARBA00022927"/>
    </source>
</evidence>
<comment type="subcellular location">
    <subcellularLocation>
        <location evidence="1">Cytoplasm</location>
    </subcellularLocation>
</comment>
<evidence type="ECO:0000256" key="5">
    <source>
        <dbReference type="ARBA" id="ARBA00022840"/>
    </source>
</evidence>
<dbReference type="InterPro" id="IPR027417">
    <property type="entry name" value="P-loop_NTPase"/>
</dbReference>
<dbReference type="Pfam" id="PF18269">
    <property type="entry name" value="T3SS_ATPase_C"/>
    <property type="match status" value="1"/>
</dbReference>
<protein>
    <submittedName>
        <fullName evidence="10">FliI/YscN family ATPase</fullName>
    </submittedName>
</protein>
<keyword evidence="3" id="KW-0963">Cytoplasm</keyword>
<comment type="catalytic activity">
    <reaction evidence="8">
        <text>ATP + H2O + cellular proteinSide 1 = ADP + phosphate + cellular proteinSide 2.</text>
        <dbReference type="EC" id="7.4.2.8"/>
    </reaction>
</comment>
<evidence type="ECO:0000256" key="3">
    <source>
        <dbReference type="ARBA" id="ARBA00022490"/>
    </source>
</evidence>
<dbReference type="CDD" id="cd01136">
    <property type="entry name" value="ATPase_flagellum-secretory_path_III"/>
    <property type="match status" value="1"/>
</dbReference>
<reference evidence="11" key="1">
    <citation type="journal article" date="2019" name="Int. J. Syst. Evol. Microbiol.">
        <title>The Global Catalogue of Microorganisms (GCM) 10K type strain sequencing project: providing services to taxonomists for standard genome sequencing and annotation.</title>
        <authorList>
            <consortium name="The Broad Institute Genomics Platform"/>
            <consortium name="The Broad Institute Genome Sequencing Center for Infectious Disease"/>
            <person name="Wu L."/>
            <person name="Ma J."/>
        </authorList>
    </citation>
    <scope>NUCLEOTIDE SEQUENCE [LARGE SCALE GENOMIC DNA]</scope>
    <source>
        <strain evidence="11">CECT 8531</strain>
    </source>
</reference>
<dbReference type="NCBIfam" id="TIGR01026">
    <property type="entry name" value="fliI_yscN"/>
    <property type="match status" value="1"/>
</dbReference>
<comment type="caution">
    <text evidence="10">The sequence shown here is derived from an EMBL/GenBank/DDBJ whole genome shotgun (WGS) entry which is preliminary data.</text>
</comment>
<keyword evidence="7" id="KW-1278">Translocase</keyword>
<dbReference type="InterPro" id="IPR003593">
    <property type="entry name" value="AAA+_ATPase"/>
</dbReference>
<dbReference type="InterPro" id="IPR040627">
    <property type="entry name" value="T3SS_ATPase_C"/>
</dbReference>
<keyword evidence="6" id="KW-0653">Protein transport</keyword>
<evidence type="ECO:0000259" key="9">
    <source>
        <dbReference type="SMART" id="SM00382"/>
    </source>
</evidence>
<organism evidence="10 11">
    <name type="scientific">Sphingorhabdus arenilitoris</name>
    <dbReference type="NCBI Taxonomy" id="1490041"/>
    <lineage>
        <taxon>Bacteria</taxon>
        <taxon>Pseudomonadati</taxon>
        <taxon>Pseudomonadota</taxon>
        <taxon>Alphaproteobacteria</taxon>
        <taxon>Sphingomonadales</taxon>
        <taxon>Sphingomonadaceae</taxon>
        <taxon>Sphingorhabdus</taxon>
    </lineage>
</organism>
<dbReference type="EMBL" id="JBHSDH010000013">
    <property type="protein sequence ID" value="MFC4293079.1"/>
    <property type="molecule type" value="Genomic_DNA"/>
</dbReference>
<keyword evidence="11" id="KW-1185">Reference proteome</keyword>
<name>A0ABV8RIQ6_9SPHN</name>
<keyword evidence="4" id="KW-0547">Nucleotide-binding</keyword>
<sequence length="438" mass="47073">MTPSGSNLVAALHGEPLFEQRGRIVSALGTTLTVRGISGRIGDSCRIVSPSGEHLLWAEIIGLHGEDIILTPLGELRGIAPDSEVVLRSGRAEIPCGDDLLGRVFDARMQPIDGLGPVAQDHLRPLNGEAPNPLDRAPISQPMESGIRTIDGLMTIGTGQRIGVFASAGCGKSTLMGLLARQAKADAIVIALVGERGREVREFIEDVLGEEGLSRSVIIAATSDRPAMERVRAARVATSIAEGMRDQGKNVLLLMDSVTRYARALREVGLSAGEPAVRRGFPPSVFADLPRLFERAGVAAKGSITGIYTVLLEEEDGDPIGEEVRSLLDGHITLSRQLAARGHYPAIDILDSLSRLFTRLASPEQQKSAALVRAMQQKLRDTELLIQMGDYEPGRDHMADRAIDNREAMDAYLRQESGEISSMAQSIARLRAFGDDGL</sequence>
<dbReference type="InterPro" id="IPR050053">
    <property type="entry name" value="ATPase_alpha/beta_chains"/>
</dbReference>
<keyword evidence="2" id="KW-0813">Transport</keyword>
<dbReference type="RefSeq" id="WP_381424301.1">
    <property type="nucleotide sequence ID" value="NZ_JBHSDH010000013.1"/>
</dbReference>
<evidence type="ECO:0000256" key="1">
    <source>
        <dbReference type="ARBA" id="ARBA00004496"/>
    </source>
</evidence>
<dbReference type="InterPro" id="IPR005714">
    <property type="entry name" value="ATPase_T3SS_FliI/YscN"/>
</dbReference>
<dbReference type="Pfam" id="PF02874">
    <property type="entry name" value="ATP-synt_ab_N"/>
    <property type="match status" value="1"/>
</dbReference>
<dbReference type="PANTHER" id="PTHR15184:SF9">
    <property type="entry name" value="SPI-1 TYPE 3 SECRETION SYSTEM ATPASE"/>
    <property type="match status" value="1"/>
</dbReference>
<accession>A0ABV8RIQ6</accession>
<dbReference type="PROSITE" id="PS00152">
    <property type="entry name" value="ATPASE_ALPHA_BETA"/>
    <property type="match status" value="1"/>
</dbReference>
<feature type="domain" description="AAA+ ATPase" evidence="9">
    <location>
        <begin position="158"/>
        <end position="338"/>
    </location>
</feature>
<dbReference type="SUPFAM" id="SSF52540">
    <property type="entry name" value="P-loop containing nucleoside triphosphate hydrolases"/>
    <property type="match status" value="1"/>
</dbReference>
<dbReference type="PANTHER" id="PTHR15184">
    <property type="entry name" value="ATP SYNTHASE"/>
    <property type="match status" value="1"/>
</dbReference>
<keyword evidence="5" id="KW-0067">ATP-binding</keyword>
<evidence type="ECO:0000256" key="4">
    <source>
        <dbReference type="ARBA" id="ARBA00022741"/>
    </source>
</evidence>
<dbReference type="InterPro" id="IPR020003">
    <property type="entry name" value="ATPase_a/bsu_AS"/>
</dbReference>
<evidence type="ECO:0000313" key="10">
    <source>
        <dbReference type="EMBL" id="MFC4293079.1"/>
    </source>
</evidence>
<evidence type="ECO:0000256" key="7">
    <source>
        <dbReference type="ARBA" id="ARBA00022967"/>
    </source>
</evidence>
<dbReference type="Proteomes" id="UP001595887">
    <property type="component" value="Unassembled WGS sequence"/>
</dbReference>
<evidence type="ECO:0000313" key="11">
    <source>
        <dbReference type="Proteomes" id="UP001595887"/>
    </source>
</evidence>
<proteinExistence type="predicted"/>
<evidence type="ECO:0000256" key="2">
    <source>
        <dbReference type="ARBA" id="ARBA00022448"/>
    </source>
</evidence>
<evidence type="ECO:0000256" key="8">
    <source>
        <dbReference type="ARBA" id="ARBA00034006"/>
    </source>
</evidence>
<dbReference type="InterPro" id="IPR000194">
    <property type="entry name" value="ATPase_F1/V1/A1_a/bsu_nucl-bd"/>
</dbReference>